<keyword evidence="2" id="KW-1185">Reference proteome</keyword>
<gene>
    <name evidence="1" type="ORF">ACFFIT_02360</name>
</gene>
<dbReference type="InterPro" id="IPR021530">
    <property type="entry name" value="AllH-like"/>
</dbReference>
<organism evidence="1 2">
    <name type="scientific">Thorsellia kenyensis</name>
    <dbReference type="NCBI Taxonomy" id="1549888"/>
    <lineage>
        <taxon>Bacteria</taxon>
        <taxon>Pseudomonadati</taxon>
        <taxon>Pseudomonadota</taxon>
        <taxon>Gammaproteobacteria</taxon>
        <taxon>Enterobacterales</taxon>
        <taxon>Thorselliaceae</taxon>
        <taxon>Thorsellia</taxon>
    </lineage>
</organism>
<evidence type="ECO:0000313" key="1">
    <source>
        <dbReference type="EMBL" id="MFC0178946.1"/>
    </source>
</evidence>
<protein>
    <submittedName>
        <fullName evidence="1">DUF2877 domain-containing protein</fullName>
    </submittedName>
</protein>
<evidence type="ECO:0000313" key="2">
    <source>
        <dbReference type="Proteomes" id="UP001589758"/>
    </source>
</evidence>
<sequence>MRIVDISNYVNLSEFKQLKVLACFSKAIYCMEVSGNKKIICFTPDRISLSSLSIRISDFDTLLAYCTEKMHENILISLELVDTTCKLDRRISLQTSEMKTKDCFLSLGNRWHINIFSEFPTAIYSDELSDEMNRISTIGLGKLLPILINAPLFDRFAKGTLNITTARASVARYFDALIDLALENRFINFTRKNYQHDSLNSAYLIEILSALRWLYLGAILKHEPYISTGLNQLIGHGEGLTPAGDDFIVGFIAGLRYFGQTELLDMTVSITHNIKENTNRISQAFLNSALEGYFSVALTDCMSNFARLLKTAAQVEGVKLTLNKMNEQEEFIASLVVLQKIGHSSGIDALVGTWFATLVIKRQ</sequence>
<name>A0ABV6CBN8_9GAMM</name>
<dbReference type="RefSeq" id="WP_385876033.1">
    <property type="nucleotide sequence ID" value="NZ_JBHLXE010000024.1"/>
</dbReference>
<proteinExistence type="predicted"/>
<dbReference type="Pfam" id="PF11392">
    <property type="entry name" value="AllH"/>
    <property type="match status" value="1"/>
</dbReference>
<reference evidence="1 2" key="1">
    <citation type="submission" date="2024-09" db="EMBL/GenBank/DDBJ databases">
        <authorList>
            <person name="Sun Q."/>
            <person name="Mori K."/>
        </authorList>
    </citation>
    <scope>NUCLEOTIDE SEQUENCE [LARGE SCALE GENOMIC DNA]</scope>
    <source>
        <strain evidence="1 2">CCM 8545</strain>
    </source>
</reference>
<comment type="caution">
    <text evidence="1">The sequence shown here is derived from an EMBL/GenBank/DDBJ whole genome shotgun (WGS) entry which is preliminary data.</text>
</comment>
<dbReference type="Proteomes" id="UP001589758">
    <property type="component" value="Unassembled WGS sequence"/>
</dbReference>
<dbReference type="EMBL" id="JBHLXE010000024">
    <property type="protein sequence ID" value="MFC0178946.1"/>
    <property type="molecule type" value="Genomic_DNA"/>
</dbReference>
<accession>A0ABV6CBN8</accession>